<feature type="compositionally biased region" description="Low complexity" evidence="1">
    <location>
        <begin position="230"/>
        <end position="242"/>
    </location>
</feature>
<evidence type="ECO:0000313" key="4">
    <source>
        <dbReference type="Proteomes" id="UP001530293"/>
    </source>
</evidence>
<gene>
    <name evidence="3" type="ORF">ACHAWU_005256</name>
</gene>
<organism evidence="3 4">
    <name type="scientific">Discostella pseudostelligera</name>
    <dbReference type="NCBI Taxonomy" id="259834"/>
    <lineage>
        <taxon>Eukaryota</taxon>
        <taxon>Sar</taxon>
        <taxon>Stramenopiles</taxon>
        <taxon>Ochrophyta</taxon>
        <taxon>Bacillariophyta</taxon>
        <taxon>Coscinodiscophyceae</taxon>
        <taxon>Thalassiosirophycidae</taxon>
        <taxon>Stephanodiscales</taxon>
        <taxon>Stephanodiscaceae</taxon>
        <taxon>Discostella</taxon>
    </lineage>
</organism>
<dbReference type="EMBL" id="JALLBG020000227">
    <property type="protein sequence ID" value="KAL3758670.1"/>
    <property type="molecule type" value="Genomic_DNA"/>
</dbReference>
<reference evidence="3 4" key="1">
    <citation type="submission" date="2024-10" db="EMBL/GenBank/DDBJ databases">
        <title>Updated reference genomes for cyclostephanoid diatoms.</title>
        <authorList>
            <person name="Roberts W.R."/>
            <person name="Alverson A.J."/>
        </authorList>
    </citation>
    <scope>NUCLEOTIDE SEQUENCE [LARGE SCALE GENOMIC DNA]</scope>
    <source>
        <strain evidence="3 4">AJA232-27</strain>
    </source>
</reference>
<keyword evidence="4" id="KW-1185">Reference proteome</keyword>
<name>A0ABD3MDP1_9STRA</name>
<dbReference type="Proteomes" id="UP001530293">
    <property type="component" value="Unassembled WGS sequence"/>
</dbReference>
<feature type="compositionally biased region" description="Low complexity" evidence="1">
    <location>
        <begin position="185"/>
        <end position="203"/>
    </location>
</feature>
<protein>
    <submittedName>
        <fullName evidence="3">Uncharacterized protein</fullName>
    </submittedName>
</protein>
<feature type="compositionally biased region" description="Basic residues" evidence="1">
    <location>
        <begin position="290"/>
        <end position="304"/>
    </location>
</feature>
<accession>A0ABD3MDP1</accession>
<evidence type="ECO:0000256" key="2">
    <source>
        <dbReference type="SAM" id="SignalP"/>
    </source>
</evidence>
<proteinExistence type="predicted"/>
<feature type="compositionally biased region" description="Basic residues" evidence="1">
    <location>
        <begin position="243"/>
        <end position="283"/>
    </location>
</feature>
<comment type="caution">
    <text evidence="3">The sequence shown here is derived from an EMBL/GenBank/DDBJ whole genome shotgun (WGS) entry which is preliminary data.</text>
</comment>
<feature type="compositionally biased region" description="Polar residues" evidence="1">
    <location>
        <begin position="163"/>
        <end position="184"/>
    </location>
</feature>
<keyword evidence="2" id="KW-0732">Signal</keyword>
<feature type="region of interest" description="Disordered" evidence="1">
    <location>
        <begin position="144"/>
        <end position="332"/>
    </location>
</feature>
<sequence length="332" mass="35167">MFRALSIVHAAAIIGHAHAAASAGCYPNYASGRTYAIGEWASTSVTTATPISYVTCSPPGVGRCPSSGLRAEGGFSTSDLYNFQCISDDLCSNYGYAPGSINSELAWTRDSTPCLPTSTAGDIDIDRPAVPGSRSVDATLTMGSFTRARRGLQGPTEKPTLGPTLSPSGQPTLGPTTNLPTSAIPTTAKPTESTTTSIPTHTPTAPPTPLPSPGLTSPAKTPQPTPVTTPRPTRNPKTPRPTTVKRKDKTPRPTVRKQKTSRPTKKEKCKCKCSAKKGKKKKCCPCPKQSKPRPKPNKPKNPKAAKKDPKKPGKKKDPKNPGKKKMLSDLFQ</sequence>
<dbReference type="PROSITE" id="PS51257">
    <property type="entry name" value="PROKAR_LIPOPROTEIN"/>
    <property type="match status" value="1"/>
</dbReference>
<dbReference type="AlphaFoldDB" id="A0ABD3MDP1"/>
<feature type="chain" id="PRO_5044893638" evidence="2">
    <location>
        <begin position="20"/>
        <end position="332"/>
    </location>
</feature>
<evidence type="ECO:0000256" key="1">
    <source>
        <dbReference type="SAM" id="MobiDB-lite"/>
    </source>
</evidence>
<feature type="compositionally biased region" description="Basic residues" evidence="1">
    <location>
        <begin position="312"/>
        <end position="325"/>
    </location>
</feature>
<feature type="signal peptide" evidence="2">
    <location>
        <begin position="1"/>
        <end position="19"/>
    </location>
</feature>
<evidence type="ECO:0000313" key="3">
    <source>
        <dbReference type="EMBL" id="KAL3758670.1"/>
    </source>
</evidence>